<protein>
    <submittedName>
        <fullName evidence="3">PPOX class F420-dependent oxidoreductase</fullName>
    </submittedName>
</protein>
<dbReference type="Gene3D" id="2.30.110.10">
    <property type="entry name" value="Electron Transport, Fmn-binding Protein, Chain A"/>
    <property type="match status" value="1"/>
</dbReference>
<organism evidence="3 4">
    <name type="scientific">Streptomyces siamensis</name>
    <dbReference type="NCBI Taxonomy" id="1274986"/>
    <lineage>
        <taxon>Bacteria</taxon>
        <taxon>Bacillati</taxon>
        <taxon>Actinomycetota</taxon>
        <taxon>Actinomycetes</taxon>
        <taxon>Kitasatosporales</taxon>
        <taxon>Streptomycetaceae</taxon>
        <taxon>Streptomyces</taxon>
    </lineage>
</organism>
<dbReference type="Pfam" id="PF01243">
    <property type="entry name" value="PNPOx_N"/>
    <property type="match status" value="1"/>
</dbReference>
<name>A0ABP9JAX7_9ACTN</name>
<dbReference type="SUPFAM" id="SSF50475">
    <property type="entry name" value="FMN-binding split barrel"/>
    <property type="match status" value="1"/>
</dbReference>
<dbReference type="InterPro" id="IPR052019">
    <property type="entry name" value="F420H2_bilvrd_red/Heme_oxyg"/>
</dbReference>
<dbReference type="InterPro" id="IPR011576">
    <property type="entry name" value="Pyridox_Oxase_N"/>
</dbReference>
<dbReference type="InterPro" id="IPR019920">
    <property type="entry name" value="F420-binding_dom_put"/>
</dbReference>
<keyword evidence="1" id="KW-0560">Oxidoreductase</keyword>
<evidence type="ECO:0000313" key="4">
    <source>
        <dbReference type="Proteomes" id="UP001501759"/>
    </source>
</evidence>
<dbReference type="NCBIfam" id="TIGR03618">
    <property type="entry name" value="Rv1155_F420"/>
    <property type="match status" value="1"/>
</dbReference>
<feature type="domain" description="Pyridoxamine 5'-phosphate oxidase N-terminal" evidence="2">
    <location>
        <begin position="22"/>
        <end position="142"/>
    </location>
</feature>
<dbReference type="PANTHER" id="PTHR35176:SF6">
    <property type="entry name" value="HEME OXYGENASE HI_0854-RELATED"/>
    <property type="match status" value="1"/>
</dbReference>
<dbReference type="PANTHER" id="PTHR35176">
    <property type="entry name" value="HEME OXYGENASE HI_0854-RELATED"/>
    <property type="match status" value="1"/>
</dbReference>
<sequence>MRVHIVSLWSMTTSADSPASFDDSVRALLDGKNFASVATLGPGGAPQNSVVWIKRDGDTVLFSSTAGRQKVRNLRRDPRISLSVFDLVNPYSSVEIRGTAEILPDDAKRLPYELSHKYLGIDPPAEKDDEVRVIIRVVPRKVVGFSA</sequence>
<accession>A0ABP9JAX7</accession>
<dbReference type="Proteomes" id="UP001501759">
    <property type="component" value="Unassembled WGS sequence"/>
</dbReference>
<reference evidence="4" key="1">
    <citation type="journal article" date="2019" name="Int. J. Syst. Evol. Microbiol.">
        <title>The Global Catalogue of Microorganisms (GCM) 10K type strain sequencing project: providing services to taxonomists for standard genome sequencing and annotation.</title>
        <authorList>
            <consortium name="The Broad Institute Genomics Platform"/>
            <consortium name="The Broad Institute Genome Sequencing Center for Infectious Disease"/>
            <person name="Wu L."/>
            <person name="Ma J."/>
        </authorList>
    </citation>
    <scope>NUCLEOTIDE SEQUENCE [LARGE SCALE GENOMIC DNA]</scope>
    <source>
        <strain evidence="4">JCM 18409</strain>
    </source>
</reference>
<keyword evidence="4" id="KW-1185">Reference proteome</keyword>
<dbReference type="InterPro" id="IPR012349">
    <property type="entry name" value="Split_barrel_FMN-bd"/>
</dbReference>
<proteinExistence type="predicted"/>
<dbReference type="EMBL" id="BAABKB010000026">
    <property type="protein sequence ID" value="GAA5024348.1"/>
    <property type="molecule type" value="Genomic_DNA"/>
</dbReference>
<gene>
    <name evidence="3" type="ORF">GCM10023335_57760</name>
</gene>
<comment type="caution">
    <text evidence="3">The sequence shown here is derived from an EMBL/GenBank/DDBJ whole genome shotgun (WGS) entry which is preliminary data.</text>
</comment>
<evidence type="ECO:0000256" key="1">
    <source>
        <dbReference type="ARBA" id="ARBA00023002"/>
    </source>
</evidence>
<evidence type="ECO:0000313" key="3">
    <source>
        <dbReference type="EMBL" id="GAA5024348.1"/>
    </source>
</evidence>
<evidence type="ECO:0000259" key="2">
    <source>
        <dbReference type="Pfam" id="PF01243"/>
    </source>
</evidence>